<feature type="chain" id="PRO_5026709117" evidence="2">
    <location>
        <begin position="17"/>
        <end position="156"/>
    </location>
</feature>
<sequence length="156" mass="17538">MFLLVCIRHLHNCTSAFWFWLACQRSDTESAEISSHSNKRLWATKLDSLKETFSIKKKNEDVSMQKQTSKQSEIPSNEPTTDEEQSTKPQSETQTDESNSKDEVDKATGIDSGIVYAELELKPGAGPTIRPTVKVENDKTEYAEIVHVTQGKDSSK</sequence>
<feature type="region of interest" description="Disordered" evidence="1">
    <location>
        <begin position="57"/>
        <end position="109"/>
    </location>
</feature>
<feature type="compositionally biased region" description="Basic and acidic residues" evidence="1">
    <location>
        <begin position="98"/>
        <end position="108"/>
    </location>
</feature>
<dbReference type="EMBL" id="GIIL01006792">
    <property type="protein sequence ID" value="NOV50518.1"/>
    <property type="molecule type" value="Transcribed_RNA"/>
</dbReference>
<evidence type="ECO:0000256" key="1">
    <source>
        <dbReference type="SAM" id="MobiDB-lite"/>
    </source>
</evidence>
<protein>
    <submittedName>
        <fullName evidence="3">Putative secreted protein</fullName>
    </submittedName>
</protein>
<reference evidence="3" key="1">
    <citation type="submission" date="2020-03" db="EMBL/GenBank/DDBJ databases">
        <title>Transcriptomic Profiling of the Digestive Tract of the Rat Flea, Xenopsylla cheopis, Following Blood Feeding and Infection with Yersinia pestis.</title>
        <authorList>
            <person name="Bland D.M."/>
            <person name="Martens C.A."/>
            <person name="Virtaneva K."/>
            <person name="Kanakabandi K."/>
            <person name="Long D."/>
            <person name="Rosenke R."/>
            <person name="Saturday G.A."/>
            <person name="Hoyt F.H."/>
            <person name="Bruno D.P."/>
            <person name="Ribeiro J.M.C."/>
            <person name="Hinnebusch J."/>
        </authorList>
    </citation>
    <scope>NUCLEOTIDE SEQUENCE</scope>
</reference>
<feature type="compositionally biased region" description="Polar residues" evidence="1">
    <location>
        <begin position="87"/>
        <end position="97"/>
    </location>
</feature>
<dbReference type="AlphaFoldDB" id="A0A6M2DZM1"/>
<accession>A0A6M2DZM1</accession>
<organism evidence="3">
    <name type="scientific">Xenopsylla cheopis</name>
    <name type="common">Oriental rat flea</name>
    <name type="synonym">Pulex cheopis</name>
    <dbReference type="NCBI Taxonomy" id="163159"/>
    <lineage>
        <taxon>Eukaryota</taxon>
        <taxon>Metazoa</taxon>
        <taxon>Ecdysozoa</taxon>
        <taxon>Arthropoda</taxon>
        <taxon>Hexapoda</taxon>
        <taxon>Insecta</taxon>
        <taxon>Pterygota</taxon>
        <taxon>Neoptera</taxon>
        <taxon>Endopterygota</taxon>
        <taxon>Siphonaptera</taxon>
        <taxon>Pulicidae</taxon>
        <taxon>Xenopsyllinae</taxon>
        <taxon>Xenopsylla</taxon>
    </lineage>
</organism>
<keyword evidence="2" id="KW-0732">Signal</keyword>
<name>A0A6M2DZM1_XENCH</name>
<proteinExistence type="predicted"/>
<evidence type="ECO:0000313" key="3">
    <source>
        <dbReference type="EMBL" id="NOV50518.1"/>
    </source>
</evidence>
<feature type="signal peptide" evidence="2">
    <location>
        <begin position="1"/>
        <end position="16"/>
    </location>
</feature>
<feature type="compositionally biased region" description="Polar residues" evidence="1">
    <location>
        <begin position="64"/>
        <end position="79"/>
    </location>
</feature>
<evidence type="ECO:0000256" key="2">
    <source>
        <dbReference type="SAM" id="SignalP"/>
    </source>
</evidence>